<protein>
    <recommendedName>
        <fullName evidence="5">LapA family protein</fullName>
    </recommendedName>
</protein>
<evidence type="ECO:0000256" key="1">
    <source>
        <dbReference type="SAM" id="Coils"/>
    </source>
</evidence>
<reference evidence="4" key="1">
    <citation type="submission" date="2017-05" db="EMBL/GenBank/DDBJ databases">
        <title>Improved OligoMM genomes.</title>
        <authorList>
            <person name="Garzetti D."/>
        </authorList>
    </citation>
    <scope>NUCLEOTIDE SEQUENCE [LARGE SCALE GENOMIC DNA]</scope>
    <source>
        <strain evidence="4">YL45</strain>
    </source>
</reference>
<keyword evidence="4" id="KW-1185">Reference proteome</keyword>
<accession>A0A227KPS5</accession>
<gene>
    <name evidence="3" type="ORF">ADH67_04535</name>
</gene>
<dbReference type="EMBL" id="NHMP01000002">
    <property type="protein sequence ID" value="OXE50262.1"/>
    <property type="molecule type" value="Genomic_DNA"/>
</dbReference>
<sequence length="186" mass="20692">MRYLVLLVLLLLGAGFVFLNWDAVCSPTEVNMVFTKAQAPLGMMLLVWFGILFLVVCYGLVKQQATALTTANKMAKELEAQRKLAANAEDSRLTNVKSEFDAKWQKLVDSQTAILEASEKRIMQEQTNLLESFKEALKNNEQSNQDLSKNITTALDTMDDKITKVLIDVKQVTASSKSAPASQTEQ</sequence>
<keyword evidence="2" id="KW-1133">Transmembrane helix</keyword>
<feature type="coiled-coil region" evidence="1">
    <location>
        <begin position="61"/>
        <end position="91"/>
    </location>
</feature>
<feature type="transmembrane region" description="Helical" evidence="2">
    <location>
        <begin position="41"/>
        <end position="61"/>
    </location>
</feature>
<evidence type="ECO:0000313" key="3">
    <source>
        <dbReference type="EMBL" id="OXE50262.1"/>
    </source>
</evidence>
<comment type="caution">
    <text evidence="3">The sequence shown here is derived from an EMBL/GenBank/DDBJ whole genome shotgun (WGS) entry which is preliminary data.</text>
</comment>
<name>A0A227KPS5_9BURK</name>
<keyword evidence="2" id="KW-0812">Transmembrane</keyword>
<organism evidence="3 4">
    <name type="scientific">Turicimonas muris</name>
    <dbReference type="NCBI Taxonomy" id="1796652"/>
    <lineage>
        <taxon>Bacteria</taxon>
        <taxon>Pseudomonadati</taxon>
        <taxon>Pseudomonadota</taxon>
        <taxon>Betaproteobacteria</taxon>
        <taxon>Burkholderiales</taxon>
        <taxon>Sutterellaceae</taxon>
        <taxon>Turicimonas</taxon>
    </lineage>
</organism>
<dbReference type="AlphaFoldDB" id="A0A227KPS5"/>
<keyword evidence="1" id="KW-0175">Coiled coil</keyword>
<keyword evidence="2" id="KW-0472">Membrane</keyword>
<feature type="coiled-coil region" evidence="1">
    <location>
        <begin position="123"/>
        <end position="150"/>
    </location>
</feature>
<dbReference type="GeneID" id="78361894"/>
<evidence type="ECO:0008006" key="5">
    <source>
        <dbReference type="Google" id="ProtNLM"/>
    </source>
</evidence>
<dbReference type="Proteomes" id="UP000214610">
    <property type="component" value="Unassembled WGS sequence"/>
</dbReference>
<evidence type="ECO:0000256" key="2">
    <source>
        <dbReference type="SAM" id="Phobius"/>
    </source>
</evidence>
<proteinExistence type="predicted"/>
<evidence type="ECO:0000313" key="4">
    <source>
        <dbReference type="Proteomes" id="UP000214610"/>
    </source>
</evidence>
<dbReference type="RefSeq" id="WP_066593825.1">
    <property type="nucleotide sequence ID" value="NZ_CAJTBZ010000005.1"/>
</dbReference>